<gene>
    <name evidence="1" type="ORF">ACFSJ3_16665</name>
</gene>
<name>A0ABW4XRA7_9GAMM</name>
<keyword evidence="2" id="KW-1185">Reference proteome</keyword>
<comment type="caution">
    <text evidence="1">The sequence shown here is derived from an EMBL/GenBank/DDBJ whole genome shotgun (WGS) entry which is preliminary data.</text>
</comment>
<reference evidence="2" key="1">
    <citation type="journal article" date="2019" name="Int. J. Syst. Evol. Microbiol.">
        <title>The Global Catalogue of Microorganisms (GCM) 10K type strain sequencing project: providing services to taxonomists for standard genome sequencing and annotation.</title>
        <authorList>
            <consortium name="The Broad Institute Genomics Platform"/>
            <consortium name="The Broad Institute Genome Sequencing Center for Infectious Disease"/>
            <person name="Wu L."/>
            <person name="Ma J."/>
        </authorList>
    </citation>
    <scope>NUCLEOTIDE SEQUENCE [LARGE SCALE GENOMIC DNA]</scope>
    <source>
        <strain evidence="2">CGMCC 1.10992</strain>
    </source>
</reference>
<dbReference type="EMBL" id="JBHUHT010000027">
    <property type="protein sequence ID" value="MFD2097625.1"/>
    <property type="molecule type" value="Genomic_DNA"/>
</dbReference>
<protein>
    <recommendedName>
        <fullName evidence="3">MSHA biogenesis protein MshP</fullName>
    </recommendedName>
</protein>
<organism evidence="1 2">
    <name type="scientific">Corallincola platygyrae</name>
    <dbReference type="NCBI Taxonomy" id="1193278"/>
    <lineage>
        <taxon>Bacteria</taxon>
        <taxon>Pseudomonadati</taxon>
        <taxon>Pseudomonadota</taxon>
        <taxon>Gammaproteobacteria</taxon>
        <taxon>Alteromonadales</taxon>
        <taxon>Psychromonadaceae</taxon>
        <taxon>Corallincola</taxon>
    </lineage>
</organism>
<dbReference type="Proteomes" id="UP001597380">
    <property type="component" value="Unassembled WGS sequence"/>
</dbReference>
<evidence type="ECO:0008006" key="3">
    <source>
        <dbReference type="Google" id="ProtNLM"/>
    </source>
</evidence>
<dbReference type="RefSeq" id="WP_345341741.1">
    <property type="nucleotide sequence ID" value="NZ_BAABLI010000031.1"/>
</dbReference>
<sequence length="160" mass="16695">MFLSSKRSPLKRQHGSALLLALFIVIVLVILGGAMTRILGSSSESVTYEVYGVRAMQAAQAGAEAGLATLFTPGAADLHCDGQLTSVTDDDFSSSTIFPALNLSGVEGLENCSVVEVQCADLKHQGITYYHIISTATCTVGGGSTALVISRQVEVEAKSL</sequence>
<proteinExistence type="predicted"/>
<evidence type="ECO:0000313" key="2">
    <source>
        <dbReference type="Proteomes" id="UP001597380"/>
    </source>
</evidence>
<accession>A0ABW4XRA7</accession>
<evidence type="ECO:0000313" key="1">
    <source>
        <dbReference type="EMBL" id="MFD2097625.1"/>
    </source>
</evidence>